<dbReference type="InterPro" id="IPR028994">
    <property type="entry name" value="Integrin_alpha_N"/>
</dbReference>
<dbReference type="GeneID" id="31819244"/>
<proteinExistence type="predicted"/>
<evidence type="ECO:0000313" key="3">
    <source>
        <dbReference type="EMBL" id="CAQ71560.1"/>
    </source>
</evidence>
<feature type="chain" id="PRO_5002797998" description="VCBS repeat-containing protein" evidence="2">
    <location>
        <begin position="22"/>
        <end position="389"/>
    </location>
</feature>
<dbReference type="HOGENOM" id="CLU_709249_0_0_4"/>
<feature type="signal peptide" evidence="2">
    <location>
        <begin position="1"/>
        <end position="21"/>
    </location>
</feature>
<dbReference type="Proteomes" id="UP000001692">
    <property type="component" value="Chromosome 2"/>
</dbReference>
<keyword evidence="1 2" id="KW-0732">Signal</keyword>
<dbReference type="RefSeq" id="WP_012355780.1">
    <property type="nucleotide sequence ID" value="NC_010530.1"/>
</dbReference>
<evidence type="ECO:0000313" key="4">
    <source>
        <dbReference type="Proteomes" id="UP000001692"/>
    </source>
</evidence>
<keyword evidence="4" id="KW-1185">Reference proteome</keyword>
<evidence type="ECO:0008006" key="5">
    <source>
        <dbReference type="Google" id="ProtNLM"/>
    </source>
</evidence>
<gene>
    <name evidence="3" type="ordered locus">RALTA_B0949</name>
</gene>
<accession>B3R9I5</accession>
<reference evidence="3 4" key="1">
    <citation type="journal article" date="2008" name="Genome Res.">
        <title>Genome sequence of the beta-rhizobium Cupriavidus taiwanensis and comparative genomics of rhizobia.</title>
        <authorList>
            <person name="Amadou C."/>
            <person name="Pascal G."/>
            <person name="Mangenot S."/>
            <person name="Glew M."/>
            <person name="Bontemps C."/>
            <person name="Capela D."/>
            <person name="Carrere S."/>
            <person name="Cruveiller S."/>
            <person name="Dossat C."/>
            <person name="Lajus A."/>
            <person name="Marchetti M."/>
            <person name="Poinsot V."/>
            <person name="Rouy Z."/>
            <person name="Servin B."/>
            <person name="Saad M."/>
            <person name="Schenowitz C."/>
            <person name="Barbe V."/>
            <person name="Batut J."/>
            <person name="Medigue C."/>
            <person name="Masson-Boivin C."/>
        </authorList>
    </citation>
    <scope>NUCLEOTIDE SEQUENCE [LARGE SCALE GENOMIC DNA]</scope>
    <source>
        <strain evidence="4">DSM 17343 / BCRC 17206 / CCUG 44338 / CIP 107171 / LMG 19424 / R1</strain>
    </source>
</reference>
<protein>
    <recommendedName>
        <fullName evidence="5">VCBS repeat-containing protein</fullName>
    </recommendedName>
</protein>
<name>B3R9I5_CUPTR</name>
<dbReference type="Pfam" id="PF13517">
    <property type="entry name" value="FG-GAP_3"/>
    <property type="match status" value="2"/>
</dbReference>
<evidence type="ECO:0000256" key="2">
    <source>
        <dbReference type="SAM" id="SignalP"/>
    </source>
</evidence>
<dbReference type="InterPro" id="IPR013517">
    <property type="entry name" value="FG-GAP"/>
</dbReference>
<dbReference type="KEGG" id="cti:RALTA_B0949"/>
<dbReference type="PANTHER" id="PTHR46580:SF2">
    <property type="entry name" value="MAM DOMAIN-CONTAINING PROTEIN"/>
    <property type="match status" value="1"/>
</dbReference>
<organism evidence="3 4">
    <name type="scientific">Cupriavidus taiwanensis (strain DSM 17343 / BCRC 17206 / CCUG 44338 / CIP 107171 / LMG 19424 / R1)</name>
    <name type="common">Ralstonia taiwanensis (strain LMG 19424)</name>
    <dbReference type="NCBI Taxonomy" id="977880"/>
    <lineage>
        <taxon>Bacteria</taxon>
        <taxon>Pseudomonadati</taxon>
        <taxon>Pseudomonadota</taxon>
        <taxon>Betaproteobacteria</taxon>
        <taxon>Burkholderiales</taxon>
        <taxon>Burkholderiaceae</taxon>
        <taxon>Cupriavidus</taxon>
    </lineage>
</organism>
<evidence type="ECO:0000256" key="1">
    <source>
        <dbReference type="ARBA" id="ARBA00022729"/>
    </source>
</evidence>
<dbReference type="EMBL" id="CU633750">
    <property type="protein sequence ID" value="CAQ71560.1"/>
    <property type="molecule type" value="Genomic_DNA"/>
</dbReference>
<dbReference type="SUPFAM" id="SSF69318">
    <property type="entry name" value="Integrin alpha N-terminal domain"/>
    <property type="match status" value="1"/>
</dbReference>
<sequence length="389" mass="41859">MRSNWVLMPLLALFFSGGVNAQCKKHELMQISSLAVDKLGGTLLSADMNGDGRDDVISAQGEGVGMVAVYLSASNGAPGGPINSSSKPASAPVGPYYIGTTKNERVFLGRVYDDPWAIYAQVGATPQFRGIKMTTIPTRTFGQFFDINGDGKIDFLFVTPDRRSLALAYGTGNGQFQAPVTVLNDVAFDGTFGFWPAWGDFLGNGSKTLAVGRHWRSAPQPSIPANISIFESQNGQFSKKISCDVPISIGTHIETLVTLRLKNETLLVAAPGQGSIYTLSLKKRLDDPSALPYSCTFTVIPNSNSRSAAVADFNGDGMDDLVWVRQQDLLLYYVLADDKTTADNWKQQTIGVGEAVFNATVGDFNADGMSDVVLKTGKRIIHLVSQCHP</sequence>
<dbReference type="Gene3D" id="2.130.10.130">
    <property type="entry name" value="Integrin alpha, N-terminal"/>
    <property type="match status" value="2"/>
</dbReference>
<dbReference type="PANTHER" id="PTHR46580">
    <property type="entry name" value="SENSOR KINASE-RELATED"/>
    <property type="match status" value="1"/>
</dbReference>
<dbReference type="AlphaFoldDB" id="B3R9I5"/>